<dbReference type="AlphaFoldDB" id="A0A484KAQ0"/>
<evidence type="ECO:0000256" key="1">
    <source>
        <dbReference type="SAM" id="MobiDB-lite"/>
    </source>
</evidence>
<evidence type="ECO:0000313" key="2">
    <source>
        <dbReference type="EMBL" id="VFQ58886.1"/>
    </source>
</evidence>
<organism evidence="2 3">
    <name type="scientific">Cuscuta campestris</name>
    <dbReference type="NCBI Taxonomy" id="132261"/>
    <lineage>
        <taxon>Eukaryota</taxon>
        <taxon>Viridiplantae</taxon>
        <taxon>Streptophyta</taxon>
        <taxon>Embryophyta</taxon>
        <taxon>Tracheophyta</taxon>
        <taxon>Spermatophyta</taxon>
        <taxon>Magnoliopsida</taxon>
        <taxon>eudicotyledons</taxon>
        <taxon>Gunneridae</taxon>
        <taxon>Pentapetalae</taxon>
        <taxon>asterids</taxon>
        <taxon>lamiids</taxon>
        <taxon>Solanales</taxon>
        <taxon>Convolvulaceae</taxon>
        <taxon>Cuscuteae</taxon>
        <taxon>Cuscuta</taxon>
        <taxon>Cuscuta subgen. Grammica</taxon>
        <taxon>Cuscuta sect. Cleistogrammica</taxon>
    </lineage>
</organism>
<feature type="region of interest" description="Disordered" evidence="1">
    <location>
        <begin position="40"/>
        <end position="73"/>
    </location>
</feature>
<dbReference type="EMBL" id="OOIL02000002">
    <property type="protein sequence ID" value="VFQ58886.1"/>
    <property type="molecule type" value="Genomic_DNA"/>
</dbReference>
<sequence>MAQAPHGIYEIATAEEPIAADSLHLPVDLVHEDVSRRRAARLAPGENAGGEYHGRPPGGRGGPAARSVDEDDVPRDVVDVVGEVVEGQLAVGVEKVLHRPAFFSALLLCYPTPHRKI</sequence>
<proteinExistence type="predicted"/>
<accession>A0A484KAQ0</accession>
<keyword evidence="3" id="KW-1185">Reference proteome</keyword>
<gene>
    <name evidence="2" type="ORF">CCAM_LOCUS662</name>
</gene>
<protein>
    <submittedName>
        <fullName evidence="2">Uncharacterized protein</fullName>
    </submittedName>
</protein>
<dbReference type="Proteomes" id="UP000595140">
    <property type="component" value="Unassembled WGS sequence"/>
</dbReference>
<name>A0A484KAQ0_9ASTE</name>
<reference evidence="2 3" key="1">
    <citation type="submission" date="2018-04" db="EMBL/GenBank/DDBJ databases">
        <authorList>
            <person name="Vogel A."/>
        </authorList>
    </citation>
    <scope>NUCLEOTIDE SEQUENCE [LARGE SCALE GENOMIC DNA]</scope>
</reference>
<evidence type="ECO:0000313" key="3">
    <source>
        <dbReference type="Proteomes" id="UP000595140"/>
    </source>
</evidence>